<sequence>MMITNNDHDETKETALIFDFEKEILKKDCFTFSVTTSQNSGEKMTKFSHNFQVVFVLWNIIKAGIGDPVSDQLTTWALQHPGQPPFCTDSNGIPYPSLIATLAIGPDGPPLLQDRSLIERTTSFNRERIPERAAHALGFGAHGTFTVTHDVSRYTKAKFLNGVGKTTPIFLRFSGTIGDLGFPDTLRDSRGFAIKFYTEEGNFDMVGNQLEIFGVRDAILFHDMIRSRKRNAQTGLIDPMTSWDFNQLRPEVTHHLLKSFSDISTPGNLRMINGSGVHTFQLVNERNEAIFCKFHFISHQKFELMSNAQTIKLAGSDPSYYRRDLYNAIARKQYPRWTMALQVATAAQAESYRWDYLDITKNWRVEDFPLIPVGILELNRNVRDFYSESEQVAMSPANLVPGIEPSADRMLHARMFSYADAQRYRVGPNGNQLPINKPLNQVASYERDGPMCFGANGDGGPNYFPNSFNGPIINPAAKQKPFHVNGDVVRADTRDADNFSQAKLFVEKDLTPDARHRLVTNLAGSLKKITPELRELVYRHNFDPVSPSFGMEVRLAVQTALKTPDPVVQPRT</sequence>
<dbReference type="InterPro" id="IPR020835">
    <property type="entry name" value="Catalase_sf"/>
</dbReference>
<dbReference type="SUPFAM" id="SSF56634">
    <property type="entry name" value="Heme-dependent catalase-like"/>
    <property type="match status" value="1"/>
</dbReference>
<dbReference type="EMBL" id="CAXLJM020000022">
    <property type="protein sequence ID" value="CAL8087862.1"/>
    <property type="molecule type" value="Genomic_DNA"/>
</dbReference>
<proteinExistence type="inferred from homology"/>
<dbReference type="PROSITE" id="PS00438">
    <property type="entry name" value="CATALASE_2"/>
    <property type="match status" value="1"/>
</dbReference>
<evidence type="ECO:0000256" key="3">
    <source>
        <dbReference type="ARBA" id="ARBA00022617"/>
    </source>
</evidence>
<dbReference type="InterPro" id="IPR002226">
    <property type="entry name" value="Catalase_haem_BS"/>
</dbReference>
<evidence type="ECO:0000259" key="10">
    <source>
        <dbReference type="SMART" id="SM01060"/>
    </source>
</evidence>
<dbReference type="InterPro" id="IPR024708">
    <property type="entry name" value="Catalase_AS"/>
</dbReference>
<dbReference type="SMART" id="SM01060">
    <property type="entry name" value="Catalase"/>
    <property type="match status" value="1"/>
</dbReference>
<evidence type="ECO:0000256" key="7">
    <source>
        <dbReference type="ARBA" id="ARBA00023324"/>
    </source>
</evidence>
<keyword evidence="4 8" id="KW-0479">Metal-binding</keyword>
<name>A0ABP1Q3I5_9HEXA</name>
<comment type="similarity">
    <text evidence="1 8">Belongs to the catalase family.</text>
</comment>
<comment type="catalytic activity">
    <reaction evidence="8">
        <text>2 H2O2 = O2 + 2 H2O</text>
        <dbReference type="Rhea" id="RHEA:20309"/>
        <dbReference type="ChEBI" id="CHEBI:15377"/>
        <dbReference type="ChEBI" id="CHEBI:15379"/>
        <dbReference type="ChEBI" id="CHEBI:16240"/>
        <dbReference type="EC" id="1.11.1.6"/>
    </reaction>
</comment>
<dbReference type="EC" id="1.11.1.6" evidence="8"/>
<comment type="function">
    <text evidence="9">Catalyzes the degradation of hydrogen peroxide (H(2)O(2)) generated by peroxisomal oxidases to water and oxygen, thereby protecting cells from the toxic effects of hydrogen peroxide.</text>
</comment>
<evidence type="ECO:0000313" key="11">
    <source>
        <dbReference type="EMBL" id="CAL8087862.1"/>
    </source>
</evidence>
<dbReference type="PANTHER" id="PTHR11465:SF9">
    <property type="entry name" value="CATALASE"/>
    <property type="match status" value="1"/>
</dbReference>
<dbReference type="InterPro" id="IPR018028">
    <property type="entry name" value="Catalase"/>
</dbReference>
<keyword evidence="3 8" id="KW-0349">Heme</keyword>
<dbReference type="PRINTS" id="PR00067">
    <property type="entry name" value="CATALASE"/>
</dbReference>
<evidence type="ECO:0000256" key="6">
    <source>
        <dbReference type="ARBA" id="ARBA00023004"/>
    </source>
</evidence>
<keyword evidence="6 8" id="KW-0408">Iron</keyword>
<dbReference type="InterPro" id="IPR011614">
    <property type="entry name" value="Catalase_core"/>
</dbReference>
<accession>A0ABP1Q3I5</accession>
<evidence type="ECO:0000256" key="4">
    <source>
        <dbReference type="ARBA" id="ARBA00022723"/>
    </source>
</evidence>
<evidence type="ECO:0000313" key="12">
    <source>
        <dbReference type="Proteomes" id="UP001642540"/>
    </source>
</evidence>
<feature type="domain" description="Catalase core" evidence="10">
    <location>
        <begin position="88"/>
        <end position="472"/>
    </location>
</feature>
<dbReference type="PIRSF" id="PIRSF038928">
    <property type="entry name" value="Catalase_clade1-3"/>
    <property type="match status" value="1"/>
</dbReference>
<dbReference type="PROSITE" id="PS51402">
    <property type="entry name" value="CATALASE_3"/>
    <property type="match status" value="1"/>
</dbReference>
<dbReference type="Pfam" id="PF06628">
    <property type="entry name" value="Catalase-rel"/>
    <property type="match status" value="1"/>
</dbReference>
<dbReference type="InterPro" id="IPR024711">
    <property type="entry name" value="Catalase_clade1/3"/>
</dbReference>
<evidence type="ECO:0000256" key="8">
    <source>
        <dbReference type="RuleBase" id="RU000498"/>
    </source>
</evidence>
<gene>
    <name evidence="11" type="ORF">ODALV1_LOCUS6873</name>
</gene>
<reference evidence="11 12" key="1">
    <citation type="submission" date="2024-08" db="EMBL/GenBank/DDBJ databases">
        <authorList>
            <person name="Cucini C."/>
            <person name="Frati F."/>
        </authorList>
    </citation>
    <scope>NUCLEOTIDE SEQUENCE [LARGE SCALE GENOMIC DNA]</scope>
</reference>
<comment type="caution">
    <text evidence="11">The sequence shown here is derived from an EMBL/GenBank/DDBJ whole genome shotgun (WGS) entry which is preliminary data.</text>
</comment>
<keyword evidence="2 8" id="KW-0575">Peroxidase</keyword>
<dbReference type="PANTHER" id="PTHR11465">
    <property type="entry name" value="CATALASE"/>
    <property type="match status" value="1"/>
</dbReference>
<keyword evidence="12" id="KW-1185">Reference proteome</keyword>
<dbReference type="Proteomes" id="UP001642540">
    <property type="component" value="Unassembled WGS sequence"/>
</dbReference>
<protein>
    <recommendedName>
        <fullName evidence="8">Catalase</fullName>
        <ecNumber evidence="8">1.11.1.6</ecNumber>
    </recommendedName>
</protein>
<dbReference type="InterPro" id="IPR010582">
    <property type="entry name" value="Catalase_immune_responsive"/>
</dbReference>
<dbReference type="PROSITE" id="PS00437">
    <property type="entry name" value="CATALASE_1"/>
    <property type="match status" value="1"/>
</dbReference>
<evidence type="ECO:0000256" key="1">
    <source>
        <dbReference type="ARBA" id="ARBA00005329"/>
    </source>
</evidence>
<organism evidence="11 12">
    <name type="scientific">Orchesella dallaii</name>
    <dbReference type="NCBI Taxonomy" id="48710"/>
    <lineage>
        <taxon>Eukaryota</taxon>
        <taxon>Metazoa</taxon>
        <taxon>Ecdysozoa</taxon>
        <taxon>Arthropoda</taxon>
        <taxon>Hexapoda</taxon>
        <taxon>Collembola</taxon>
        <taxon>Entomobryomorpha</taxon>
        <taxon>Entomobryoidea</taxon>
        <taxon>Orchesellidae</taxon>
        <taxon>Orchesellinae</taxon>
        <taxon>Orchesella</taxon>
    </lineage>
</organism>
<dbReference type="Gene3D" id="2.40.180.10">
    <property type="entry name" value="Catalase core domain"/>
    <property type="match status" value="1"/>
</dbReference>
<dbReference type="Pfam" id="PF00199">
    <property type="entry name" value="Catalase"/>
    <property type="match status" value="1"/>
</dbReference>
<evidence type="ECO:0000256" key="2">
    <source>
        <dbReference type="ARBA" id="ARBA00022559"/>
    </source>
</evidence>
<keyword evidence="5 8" id="KW-0560">Oxidoreductase</keyword>
<evidence type="ECO:0000256" key="5">
    <source>
        <dbReference type="ARBA" id="ARBA00023002"/>
    </source>
</evidence>
<evidence type="ECO:0000256" key="9">
    <source>
        <dbReference type="RuleBase" id="RU004142"/>
    </source>
</evidence>
<keyword evidence="7 8" id="KW-0376">Hydrogen peroxide</keyword>